<keyword evidence="1" id="KW-0812">Transmembrane</keyword>
<proteinExistence type="predicted"/>
<dbReference type="AlphaFoldDB" id="A0AA36CES1"/>
<keyword evidence="3" id="KW-1185">Reference proteome</keyword>
<protein>
    <submittedName>
        <fullName evidence="2">Uncharacterized protein</fullName>
    </submittedName>
</protein>
<keyword evidence="1" id="KW-1133">Transmembrane helix</keyword>
<name>A0AA36CES1_9BILA</name>
<dbReference type="EMBL" id="CATQJA010001532">
    <property type="protein sequence ID" value="CAJ0567664.1"/>
    <property type="molecule type" value="Genomic_DNA"/>
</dbReference>
<organism evidence="2 3">
    <name type="scientific">Mesorhabditis spiculigera</name>
    <dbReference type="NCBI Taxonomy" id="96644"/>
    <lineage>
        <taxon>Eukaryota</taxon>
        <taxon>Metazoa</taxon>
        <taxon>Ecdysozoa</taxon>
        <taxon>Nematoda</taxon>
        <taxon>Chromadorea</taxon>
        <taxon>Rhabditida</taxon>
        <taxon>Rhabditina</taxon>
        <taxon>Rhabditomorpha</taxon>
        <taxon>Rhabditoidea</taxon>
        <taxon>Rhabditidae</taxon>
        <taxon>Mesorhabditinae</taxon>
        <taxon>Mesorhabditis</taxon>
    </lineage>
</organism>
<keyword evidence="1" id="KW-0472">Membrane</keyword>
<sequence length="90" mass="10138">MSVHSNVPWSQSPEPVQLIVERIPDGFSPNNSSEFILGSNKGTSRWYRQGWMPLLLIFVVLFGCTIFAVVVSIIIASQRLSAYHHFYPDG</sequence>
<reference evidence="2" key="1">
    <citation type="submission" date="2023-06" db="EMBL/GenBank/DDBJ databases">
        <authorList>
            <person name="Delattre M."/>
        </authorList>
    </citation>
    <scope>NUCLEOTIDE SEQUENCE</scope>
    <source>
        <strain evidence="2">AF72</strain>
    </source>
</reference>
<feature type="transmembrane region" description="Helical" evidence="1">
    <location>
        <begin position="51"/>
        <end position="76"/>
    </location>
</feature>
<feature type="non-terminal residue" evidence="2">
    <location>
        <position position="1"/>
    </location>
</feature>
<comment type="caution">
    <text evidence="2">The sequence shown here is derived from an EMBL/GenBank/DDBJ whole genome shotgun (WGS) entry which is preliminary data.</text>
</comment>
<dbReference type="Proteomes" id="UP001177023">
    <property type="component" value="Unassembled WGS sequence"/>
</dbReference>
<accession>A0AA36CES1</accession>
<evidence type="ECO:0000313" key="2">
    <source>
        <dbReference type="EMBL" id="CAJ0567664.1"/>
    </source>
</evidence>
<gene>
    <name evidence="2" type="ORF">MSPICULIGERA_LOCUS6208</name>
</gene>
<evidence type="ECO:0000256" key="1">
    <source>
        <dbReference type="SAM" id="Phobius"/>
    </source>
</evidence>
<evidence type="ECO:0000313" key="3">
    <source>
        <dbReference type="Proteomes" id="UP001177023"/>
    </source>
</evidence>